<evidence type="ECO:0000313" key="2">
    <source>
        <dbReference type="Proteomes" id="UP001150925"/>
    </source>
</evidence>
<comment type="caution">
    <text evidence="1">The sequence shown here is derived from an EMBL/GenBank/DDBJ whole genome shotgun (WGS) entry which is preliminary data.</text>
</comment>
<accession>A0A9W8AWV8</accession>
<dbReference type="AlphaFoldDB" id="A0A9W8AWV8"/>
<sequence length="100" mass="11330">MASKNTQTPFEKERDHLIYEVVQHTFVSRYLLFTKQTTAQGLDKVTNQLTLLNRNLQDATSLGQTMEHTANAWRTFHHQIIANQTAPPATGSHNEDPVSP</sequence>
<reference evidence="1" key="1">
    <citation type="submission" date="2022-07" db="EMBL/GenBank/DDBJ databases">
        <title>Phylogenomic reconstructions and comparative analyses of Kickxellomycotina fungi.</title>
        <authorList>
            <person name="Reynolds N.K."/>
            <person name="Stajich J.E."/>
            <person name="Barry K."/>
            <person name="Grigoriev I.V."/>
            <person name="Crous P."/>
            <person name="Smith M.E."/>
        </authorList>
    </citation>
    <scope>NUCLEOTIDE SEQUENCE</scope>
    <source>
        <strain evidence="1">RSA 1196</strain>
    </source>
</reference>
<dbReference type="OrthoDB" id="5566853at2759"/>
<protein>
    <submittedName>
        <fullName evidence="1">Uncharacterized protein</fullName>
    </submittedName>
</protein>
<organism evidence="1 2">
    <name type="scientific">Dispira parvispora</name>
    <dbReference type="NCBI Taxonomy" id="1520584"/>
    <lineage>
        <taxon>Eukaryota</taxon>
        <taxon>Fungi</taxon>
        <taxon>Fungi incertae sedis</taxon>
        <taxon>Zoopagomycota</taxon>
        <taxon>Kickxellomycotina</taxon>
        <taxon>Dimargaritomycetes</taxon>
        <taxon>Dimargaritales</taxon>
        <taxon>Dimargaritaceae</taxon>
        <taxon>Dispira</taxon>
    </lineage>
</organism>
<gene>
    <name evidence="1" type="ORF">IWQ62_001893</name>
</gene>
<dbReference type="Proteomes" id="UP001150925">
    <property type="component" value="Unassembled WGS sequence"/>
</dbReference>
<evidence type="ECO:0000313" key="1">
    <source>
        <dbReference type="EMBL" id="KAJ1967387.1"/>
    </source>
</evidence>
<dbReference type="EMBL" id="JANBPY010000346">
    <property type="protein sequence ID" value="KAJ1967387.1"/>
    <property type="molecule type" value="Genomic_DNA"/>
</dbReference>
<proteinExistence type="predicted"/>
<keyword evidence="2" id="KW-1185">Reference proteome</keyword>
<name>A0A9W8AWV8_9FUNG</name>